<evidence type="ECO:0000313" key="3">
    <source>
        <dbReference type="Proteomes" id="UP000033540"/>
    </source>
</evidence>
<protein>
    <recommendedName>
        <fullName evidence="4">rRNA adenine N(6)-methyltransferase</fullName>
    </recommendedName>
</protein>
<evidence type="ECO:0000313" key="2">
    <source>
        <dbReference type="EMBL" id="KJK62688.1"/>
    </source>
</evidence>
<dbReference type="Gene3D" id="3.40.50.150">
    <property type="entry name" value="Vaccinia Virus protein VP39"/>
    <property type="match status" value="1"/>
</dbReference>
<dbReference type="Proteomes" id="UP000033540">
    <property type="component" value="Unassembled WGS sequence"/>
</dbReference>
<comment type="caution">
    <text evidence="2">The sequence shown here is derived from an EMBL/GenBank/DDBJ whole genome shotgun (WGS) entry which is preliminary data.</text>
</comment>
<gene>
    <name evidence="2" type="ORF">P875_00034429</name>
</gene>
<accession>A0A0F0I9L1</accession>
<reference evidence="2 3" key="1">
    <citation type="submission" date="2015-02" db="EMBL/GenBank/DDBJ databases">
        <title>Draft genome sequence of Aspergillus parasiticus SU-1.</title>
        <authorList>
            <person name="Yu J."/>
            <person name="Fedorova N."/>
            <person name="Yin Y."/>
            <person name="Losada L."/>
            <person name="Zafar N."/>
            <person name="Taujale R."/>
            <person name="Ehrlich K.C."/>
            <person name="Bhatnagar D."/>
            <person name="Cleveland T.E."/>
            <person name="Bennett J.W."/>
            <person name="Nierman W.C."/>
        </authorList>
    </citation>
    <scope>NUCLEOTIDE SEQUENCE [LARGE SCALE GENOMIC DNA]</scope>
    <source>
        <strain evidence="3">ATCC 56775 / NRRL 5862 / SRRC 143 / SU-1</strain>
    </source>
</reference>
<organism evidence="2 3">
    <name type="scientific">Aspergillus parasiticus (strain ATCC 56775 / NRRL 5862 / SRRC 143 / SU-1)</name>
    <dbReference type="NCBI Taxonomy" id="1403190"/>
    <lineage>
        <taxon>Eukaryota</taxon>
        <taxon>Fungi</taxon>
        <taxon>Dikarya</taxon>
        <taxon>Ascomycota</taxon>
        <taxon>Pezizomycotina</taxon>
        <taxon>Eurotiomycetes</taxon>
        <taxon>Eurotiomycetidae</taxon>
        <taxon>Eurotiales</taxon>
        <taxon>Aspergillaceae</taxon>
        <taxon>Aspergillus</taxon>
        <taxon>Aspergillus subgen. Circumdati</taxon>
    </lineage>
</organism>
<dbReference type="SUPFAM" id="SSF53335">
    <property type="entry name" value="S-adenosyl-L-methionine-dependent methyltransferases"/>
    <property type="match status" value="1"/>
</dbReference>
<dbReference type="InterPro" id="IPR029063">
    <property type="entry name" value="SAM-dependent_MTases_sf"/>
</dbReference>
<evidence type="ECO:0000256" key="1">
    <source>
        <dbReference type="SAM" id="MobiDB-lite"/>
    </source>
</evidence>
<feature type="region of interest" description="Disordered" evidence="1">
    <location>
        <begin position="262"/>
        <end position="290"/>
    </location>
</feature>
<feature type="compositionally biased region" description="Pro residues" evidence="1">
    <location>
        <begin position="272"/>
        <end position="281"/>
    </location>
</feature>
<dbReference type="EMBL" id="JZEE01000603">
    <property type="protein sequence ID" value="KJK62688.1"/>
    <property type="molecule type" value="Genomic_DNA"/>
</dbReference>
<name>A0A0F0I9L1_ASPPU</name>
<sequence length="614" mass="69178">MRLTRWTPVPHLPLTQAIYNSFPLPARRRSVRKAELASEKLCDDVLNRLSPFLLRNPAVDILDLWPGAGLWSSKINALLKPRRHVLIEPELKCYKPLLLPLIESNPSYELLSADIHDIADWQSILSKHFPEQGPSNRDDSGILPKNDTLLVLANPPAIGSKKDHYTPARWWSVFMEACMHQTGIHAYGSVRMVALLPISDAQQVIPRTIIERKRPALLTETVALHAFEVAAPKAPKDPNAWATLKGWDLMTSNASRVAQRAAEQGVTTPPGRELPPIPLAPESPDQGRIPVPYVPRPYTEWHEKVWKKITTDTPAKEGKLNATQRRVLTQLNKENRDVYKRQYQATTIGEIDELTNTLSRTAADPRESSAALEPILDKIKAAKSTLAQILSEVHYEVIKEVPAVVDNKRVALHSGNFDDAILHWDRRPFEPLLITPEELYPREAERSVLYFEADPNPPAVQKLNQLDPSQRDAPLRLFEALSLTIGTRNLMTVAEFLELIFPERPINDIVKSIPGLAVFAAKTPKPDFDNLPKTIHGAPEAREPLDPAACYQENLDYDLSDVRVRTLPISTLWDIFVEYQKKGNTNISTVQLTQLLGGTLTSFRTGWEPTKRYH</sequence>
<proteinExistence type="predicted"/>
<dbReference type="OrthoDB" id="16079at2759"/>
<dbReference type="AlphaFoldDB" id="A0A0F0I9L1"/>
<evidence type="ECO:0008006" key="4">
    <source>
        <dbReference type="Google" id="ProtNLM"/>
    </source>
</evidence>